<dbReference type="InterPro" id="IPR008538">
    <property type="entry name" value="Uma2"/>
</dbReference>
<dbReference type="PANTHER" id="PTHR35400">
    <property type="entry name" value="SLR1083 PROTEIN"/>
    <property type="match status" value="1"/>
</dbReference>
<feature type="domain" description="Putative restriction endonuclease" evidence="1">
    <location>
        <begin position="15"/>
        <end position="176"/>
    </location>
</feature>
<reference evidence="2" key="1">
    <citation type="submission" date="2021-01" db="EMBL/GenBank/DDBJ databases">
        <title>Whole genome shotgun sequence of Virgisporangium ochraceum NBRC 16418.</title>
        <authorList>
            <person name="Komaki H."/>
            <person name="Tamura T."/>
        </authorList>
    </citation>
    <scope>NUCLEOTIDE SEQUENCE</scope>
    <source>
        <strain evidence="2">NBRC 16418</strain>
    </source>
</reference>
<dbReference type="CDD" id="cd06260">
    <property type="entry name" value="DUF820-like"/>
    <property type="match status" value="1"/>
</dbReference>
<dbReference type="Pfam" id="PF05685">
    <property type="entry name" value="Uma2"/>
    <property type="match status" value="1"/>
</dbReference>
<dbReference type="AlphaFoldDB" id="A0A8J3ZSP8"/>
<dbReference type="InterPro" id="IPR012296">
    <property type="entry name" value="Nuclease_put_TT1808"/>
</dbReference>
<protein>
    <recommendedName>
        <fullName evidence="1">Putative restriction endonuclease domain-containing protein</fullName>
    </recommendedName>
</protein>
<dbReference type="InterPro" id="IPR011335">
    <property type="entry name" value="Restrct_endonuc-II-like"/>
</dbReference>
<accession>A0A8J3ZSP8</accession>
<dbReference type="SUPFAM" id="SSF52980">
    <property type="entry name" value="Restriction endonuclease-like"/>
    <property type="match status" value="1"/>
</dbReference>
<organism evidence="2 3">
    <name type="scientific">Virgisporangium ochraceum</name>
    <dbReference type="NCBI Taxonomy" id="65505"/>
    <lineage>
        <taxon>Bacteria</taxon>
        <taxon>Bacillati</taxon>
        <taxon>Actinomycetota</taxon>
        <taxon>Actinomycetes</taxon>
        <taxon>Micromonosporales</taxon>
        <taxon>Micromonosporaceae</taxon>
        <taxon>Virgisporangium</taxon>
    </lineage>
</organism>
<evidence type="ECO:0000313" key="2">
    <source>
        <dbReference type="EMBL" id="GIJ68313.1"/>
    </source>
</evidence>
<keyword evidence="3" id="KW-1185">Reference proteome</keyword>
<name>A0A8J3ZSP8_9ACTN</name>
<dbReference type="PANTHER" id="PTHR35400:SF3">
    <property type="entry name" value="SLL1072 PROTEIN"/>
    <property type="match status" value="1"/>
</dbReference>
<dbReference type="Gene3D" id="3.90.1570.10">
    <property type="entry name" value="tt1808, chain A"/>
    <property type="match status" value="1"/>
</dbReference>
<evidence type="ECO:0000313" key="3">
    <source>
        <dbReference type="Proteomes" id="UP000635606"/>
    </source>
</evidence>
<gene>
    <name evidence="2" type="ORF">Voc01_032300</name>
</gene>
<evidence type="ECO:0000259" key="1">
    <source>
        <dbReference type="Pfam" id="PF05685"/>
    </source>
</evidence>
<dbReference type="RefSeq" id="WP_203928262.1">
    <property type="nucleotide sequence ID" value="NZ_BOPH01000039.1"/>
</dbReference>
<proteinExistence type="predicted"/>
<dbReference type="Proteomes" id="UP000635606">
    <property type="component" value="Unassembled WGS sequence"/>
</dbReference>
<sequence>MTAAVLDHVGPWSEEEYFALGETSDRIELFDGSLLVSPAPTMRHQHVSRRLAHLLDAGADSAGLWVFEAINVRLQSGRIFIPDIVVTPVEEGTMVDAADVALVGEVVSRGNAGSDRVLKMQLYAAARIGWYLLAEPEGPGAVTLRLLHLDGNNYDEHAVAKYGETLTVDQPFPIEIDTRALLRRR</sequence>
<dbReference type="EMBL" id="BOPH01000039">
    <property type="protein sequence ID" value="GIJ68313.1"/>
    <property type="molecule type" value="Genomic_DNA"/>
</dbReference>
<comment type="caution">
    <text evidence="2">The sequence shown here is derived from an EMBL/GenBank/DDBJ whole genome shotgun (WGS) entry which is preliminary data.</text>
</comment>